<feature type="domain" description="Histidine kinase" evidence="11">
    <location>
        <begin position="1"/>
        <end position="163"/>
    </location>
</feature>
<dbReference type="GO" id="GO:0005886">
    <property type="term" value="C:plasma membrane"/>
    <property type="evidence" value="ECO:0007669"/>
    <property type="project" value="UniProtKB-SubCell"/>
</dbReference>
<evidence type="ECO:0000256" key="4">
    <source>
        <dbReference type="ARBA" id="ARBA00022519"/>
    </source>
</evidence>
<evidence type="ECO:0000256" key="10">
    <source>
        <dbReference type="ARBA" id="ARBA00023136"/>
    </source>
</evidence>
<evidence type="ECO:0000259" key="11">
    <source>
        <dbReference type="PROSITE" id="PS50109"/>
    </source>
</evidence>
<evidence type="ECO:0000256" key="8">
    <source>
        <dbReference type="ARBA" id="ARBA00022989"/>
    </source>
</evidence>
<keyword evidence="4" id="KW-0997">Cell inner membrane</keyword>
<dbReference type="InterPro" id="IPR003594">
    <property type="entry name" value="HATPase_dom"/>
</dbReference>
<keyword evidence="7 12" id="KW-0418">Kinase</keyword>
<evidence type="ECO:0000256" key="3">
    <source>
        <dbReference type="ARBA" id="ARBA00012438"/>
    </source>
</evidence>
<keyword evidence="5" id="KW-0808">Transferase</keyword>
<dbReference type="InterPro" id="IPR005467">
    <property type="entry name" value="His_kinase_dom"/>
</dbReference>
<comment type="subcellular location">
    <subcellularLocation>
        <location evidence="2">Cell inner membrane</location>
        <topology evidence="2">Multi-pass membrane protein</topology>
    </subcellularLocation>
</comment>
<evidence type="ECO:0000313" key="12">
    <source>
        <dbReference type="EMBL" id="GAL38115.1"/>
    </source>
</evidence>
<dbReference type="SUPFAM" id="SSF55874">
    <property type="entry name" value="ATPase domain of HSP90 chaperone/DNA topoisomerase II/histidine kinase"/>
    <property type="match status" value="1"/>
</dbReference>
<keyword evidence="9" id="KW-0902">Two-component regulatory system</keyword>
<dbReference type="PANTHER" id="PTHR44936:SF5">
    <property type="entry name" value="SENSOR HISTIDINE KINASE ENVZ"/>
    <property type="match status" value="1"/>
</dbReference>
<gene>
    <name evidence="12" type="ORF">JCM19240_644</name>
</gene>
<dbReference type="AlphaFoldDB" id="A0A090TDW5"/>
<evidence type="ECO:0000256" key="7">
    <source>
        <dbReference type="ARBA" id="ARBA00022777"/>
    </source>
</evidence>
<evidence type="ECO:0000256" key="2">
    <source>
        <dbReference type="ARBA" id="ARBA00004429"/>
    </source>
</evidence>
<comment type="catalytic activity">
    <reaction evidence="1">
        <text>ATP + protein L-histidine = ADP + protein N-phospho-L-histidine.</text>
        <dbReference type="EC" id="2.7.13.3"/>
    </reaction>
</comment>
<dbReference type="EMBL" id="BBMT01000027">
    <property type="protein sequence ID" value="GAL38115.1"/>
    <property type="molecule type" value="Genomic_DNA"/>
</dbReference>
<name>A0A090TDW5_9VIBR</name>
<dbReference type="InterPro" id="IPR036890">
    <property type="entry name" value="HATPase_C_sf"/>
</dbReference>
<organism evidence="12 13">
    <name type="scientific">Vibrio maritimus</name>
    <dbReference type="NCBI Taxonomy" id="990268"/>
    <lineage>
        <taxon>Bacteria</taxon>
        <taxon>Pseudomonadati</taxon>
        <taxon>Pseudomonadota</taxon>
        <taxon>Gammaproteobacteria</taxon>
        <taxon>Vibrionales</taxon>
        <taxon>Vibrionaceae</taxon>
        <taxon>Vibrio</taxon>
    </lineage>
</organism>
<dbReference type="InterPro" id="IPR004358">
    <property type="entry name" value="Sig_transdc_His_kin-like_C"/>
</dbReference>
<keyword evidence="8" id="KW-1133">Transmembrane helix</keyword>
<dbReference type="PANTHER" id="PTHR44936">
    <property type="entry name" value="SENSOR PROTEIN CREC"/>
    <property type="match status" value="1"/>
</dbReference>
<dbReference type="Pfam" id="PF02518">
    <property type="entry name" value="HATPase_c"/>
    <property type="match status" value="1"/>
</dbReference>
<dbReference type="PRINTS" id="PR00344">
    <property type="entry name" value="BCTRLSENSOR"/>
</dbReference>
<accession>A0A090TDW5</accession>
<reference evidence="12 13" key="2">
    <citation type="submission" date="2014-09" db="EMBL/GenBank/DDBJ databases">
        <authorList>
            <consortium name="NBRP consortium"/>
            <person name="Sawabe T."/>
            <person name="Meirelles P."/>
            <person name="Nakanishi M."/>
            <person name="Sayaka M."/>
            <person name="Hattori M."/>
            <person name="Ohkuma M."/>
        </authorList>
    </citation>
    <scope>NUCLEOTIDE SEQUENCE [LARGE SCALE GENOMIC DNA]</scope>
    <source>
        <strain evidence="12 13">JCM 19240</strain>
    </source>
</reference>
<dbReference type="SMART" id="SM00387">
    <property type="entry name" value="HATPase_c"/>
    <property type="match status" value="1"/>
</dbReference>
<dbReference type="Proteomes" id="UP000029224">
    <property type="component" value="Unassembled WGS sequence"/>
</dbReference>
<reference evidence="12 13" key="1">
    <citation type="submission" date="2014-09" db="EMBL/GenBank/DDBJ databases">
        <title>Vibrio maritimus JCM 19240. (C210) whole genome shotgun sequence.</title>
        <authorList>
            <person name="Sawabe T."/>
            <person name="Meirelles P."/>
            <person name="Nakanishi M."/>
            <person name="Sayaka M."/>
            <person name="Hattori M."/>
            <person name="Ohkuma M."/>
        </authorList>
    </citation>
    <scope>NUCLEOTIDE SEQUENCE [LARGE SCALE GENOMIC DNA]</scope>
    <source>
        <strain evidence="12 13">JCM 19240</strain>
    </source>
</reference>
<evidence type="ECO:0000256" key="1">
    <source>
        <dbReference type="ARBA" id="ARBA00000085"/>
    </source>
</evidence>
<keyword evidence="10" id="KW-0472">Membrane</keyword>
<dbReference type="InterPro" id="IPR050980">
    <property type="entry name" value="2C_sensor_his_kinase"/>
</dbReference>
<evidence type="ECO:0000256" key="6">
    <source>
        <dbReference type="ARBA" id="ARBA00022692"/>
    </source>
</evidence>
<keyword evidence="13" id="KW-1185">Reference proteome</keyword>
<proteinExistence type="predicted"/>
<dbReference type="PROSITE" id="PS50109">
    <property type="entry name" value="HIS_KIN"/>
    <property type="match status" value="1"/>
</dbReference>
<comment type="caution">
    <text evidence="12">The sequence shown here is derived from an EMBL/GenBank/DDBJ whole genome shotgun (WGS) entry which is preliminary data.</text>
</comment>
<sequence>MSPEDSYLAEGIISDTEECNEIIGQFMDYLKPVNTQSFEPLSLNDIASDIVSSEGGYEIQIDFDPMARIKDIEGSPIAIKRAITNLVVNAVRYGNGWVKVTTGMTADNKLAWVTVEDNGPGIEPDQISRLFEPFTRGDTARGSEGTGLGLAIVKRIISQHHAR</sequence>
<evidence type="ECO:0000256" key="9">
    <source>
        <dbReference type="ARBA" id="ARBA00023012"/>
    </source>
</evidence>
<dbReference type="GO" id="GO:0000155">
    <property type="term" value="F:phosphorelay sensor kinase activity"/>
    <property type="evidence" value="ECO:0007669"/>
    <property type="project" value="TreeGrafter"/>
</dbReference>
<protein>
    <recommendedName>
        <fullName evidence="3">histidine kinase</fullName>
        <ecNumber evidence="3">2.7.13.3</ecNumber>
    </recommendedName>
</protein>
<dbReference type="Gene3D" id="3.30.565.10">
    <property type="entry name" value="Histidine kinase-like ATPase, C-terminal domain"/>
    <property type="match status" value="1"/>
</dbReference>
<evidence type="ECO:0000313" key="13">
    <source>
        <dbReference type="Proteomes" id="UP000029224"/>
    </source>
</evidence>
<evidence type="ECO:0000256" key="5">
    <source>
        <dbReference type="ARBA" id="ARBA00022679"/>
    </source>
</evidence>
<dbReference type="EC" id="2.7.13.3" evidence="3"/>
<keyword evidence="6" id="KW-0812">Transmembrane</keyword>
<keyword evidence="4" id="KW-1003">Cell membrane</keyword>